<keyword evidence="3" id="KW-1185">Reference proteome</keyword>
<reference evidence="2 3" key="1">
    <citation type="submission" date="2024-02" db="EMBL/GenBank/DDBJ databases">
        <authorList>
            <person name="Chen Y."/>
            <person name="Shah S."/>
            <person name="Dougan E. K."/>
            <person name="Thang M."/>
            <person name="Chan C."/>
        </authorList>
    </citation>
    <scope>NUCLEOTIDE SEQUENCE [LARGE SCALE GENOMIC DNA]</scope>
</reference>
<comment type="caution">
    <text evidence="2">The sequence shown here is derived from an EMBL/GenBank/DDBJ whole genome shotgun (WGS) entry which is preliminary data.</text>
</comment>
<evidence type="ECO:0000313" key="3">
    <source>
        <dbReference type="Proteomes" id="UP001642464"/>
    </source>
</evidence>
<evidence type="ECO:0000256" key="1">
    <source>
        <dbReference type="SAM" id="MobiDB-lite"/>
    </source>
</evidence>
<evidence type="ECO:0000313" key="2">
    <source>
        <dbReference type="EMBL" id="CAK9097073.1"/>
    </source>
</evidence>
<feature type="region of interest" description="Disordered" evidence="1">
    <location>
        <begin position="157"/>
        <end position="183"/>
    </location>
</feature>
<name>A0ABP0RBG2_9DINO</name>
<sequence>MPKAKRAARRSAVGEICVAGPLAPGLAVAAFRAALAMDVRSGGTALLSDVTLHLERITQAVLGQELLRRSSLVEELSPILQGYWPDERVQRFCDICWEAASKAAAKMNGPMSQMPAVQLDPEKEELMQKAREKLAEHYASELLEEEERKRSECLEAVPQPQPPKAHEEGAPSEASSESSAGDLKVRDEGNRFSAFQEVTEQDEPVGTAHESPAVRRARNRCKWTVKSYKDGLETTWDVLETDGHLNSMRIVGKEPVAECSRSSPKLAPKVGSDKDGRAKSGLSTLSYSETAEEEHSISMMRTVSSGTAQTVQRLVEELEEERRWEMNLEGLEEAPCEMSLSPEIEVNVPPFGLGWDPLSTDLSPSLPSLPPPQPSQPRFQSRHGSIGRTPSAPSRLEQRPPTPSHFPEHWPRPRFNSQDCSFLARQLSLDSSDRCSVTTPPGLFPSTPECEPSPSGGFMLPPLHALPSSYAEQRQVIYVPVFVPHRCRNCGHQCQPDEMDEMPGALAVPPQAFSSWQDDLPQT</sequence>
<feature type="compositionally biased region" description="Low complexity" evidence="1">
    <location>
        <begin position="171"/>
        <end position="180"/>
    </location>
</feature>
<dbReference type="EMBL" id="CAXAMM010041062">
    <property type="protein sequence ID" value="CAK9097073.1"/>
    <property type="molecule type" value="Genomic_DNA"/>
</dbReference>
<organism evidence="2 3">
    <name type="scientific">Durusdinium trenchii</name>
    <dbReference type="NCBI Taxonomy" id="1381693"/>
    <lineage>
        <taxon>Eukaryota</taxon>
        <taxon>Sar</taxon>
        <taxon>Alveolata</taxon>
        <taxon>Dinophyceae</taxon>
        <taxon>Suessiales</taxon>
        <taxon>Symbiodiniaceae</taxon>
        <taxon>Durusdinium</taxon>
    </lineage>
</organism>
<feature type="region of interest" description="Disordered" evidence="1">
    <location>
        <begin position="195"/>
        <end position="215"/>
    </location>
</feature>
<proteinExistence type="predicted"/>
<feature type="region of interest" description="Disordered" evidence="1">
    <location>
        <begin position="256"/>
        <end position="284"/>
    </location>
</feature>
<accession>A0ABP0RBG2</accession>
<gene>
    <name evidence="2" type="ORF">SCF082_LOCUS45550</name>
</gene>
<feature type="region of interest" description="Disordered" evidence="1">
    <location>
        <begin position="362"/>
        <end position="412"/>
    </location>
</feature>
<protein>
    <submittedName>
        <fullName evidence="2">Calx-beta domain-containing protein</fullName>
    </submittedName>
</protein>
<dbReference type="Proteomes" id="UP001642464">
    <property type="component" value="Unassembled WGS sequence"/>
</dbReference>